<feature type="compositionally biased region" description="Polar residues" evidence="1">
    <location>
        <begin position="57"/>
        <end position="69"/>
    </location>
</feature>
<keyword evidence="2" id="KW-0812">Transmembrane</keyword>
<evidence type="ECO:0000313" key="4">
    <source>
        <dbReference type="Proteomes" id="UP000217790"/>
    </source>
</evidence>
<evidence type="ECO:0000313" key="3">
    <source>
        <dbReference type="EMBL" id="PBK81348.1"/>
    </source>
</evidence>
<proteinExistence type="predicted"/>
<feature type="transmembrane region" description="Helical" evidence="2">
    <location>
        <begin position="523"/>
        <end position="545"/>
    </location>
</feature>
<keyword evidence="2" id="KW-0472">Membrane</keyword>
<evidence type="ECO:0000256" key="2">
    <source>
        <dbReference type="SAM" id="Phobius"/>
    </source>
</evidence>
<name>A0A2H3CSE6_ARMGA</name>
<dbReference type="AlphaFoldDB" id="A0A2H3CSE6"/>
<feature type="transmembrane region" description="Helical" evidence="2">
    <location>
        <begin position="557"/>
        <end position="577"/>
    </location>
</feature>
<protein>
    <recommendedName>
        <fullName evidence="5">WW domain-containing protein</fullName>
    </recommendedName>
</protein>
<keyword evidence="2" id="KW-1133">Transmembrane helix</keyword>
<dbReference type="OrthoDB" id="2657661at2759"/>
<organism evidence="3 4">
    <name type="scientific">Armillaria gallica</name>
    <name type="common">Bulbous honey fungus</name>
    <name type="synonym">Armillaria bulbosa</name>
    <dbReference type="NCBI Taxonomy" id="47427"/>
    <lineage>
        <taxon>Eukaryota</taxon>
        <taxon>Fungi</taxon>
        <taxon>Dikarya</taxon>
        <taxon>Basidiomycota</taxon>
        <taxon>Agaricomycotina</taxon>
        <taxon>Agaricomycetes</taxon>
        <taxon>Agaricomycetidae</taxon>
        <taxon>Agaricales</taxon>
        <taxon>Marasmiineae</taxon>
        <taxon>Physalacriaceae</taxon>
        <taxon>Armillaria</taxon>
    </lineage>
</organism>
<dbReference type="Proteomes" id="UP000217790">
    <property type="component" value="Unassembled WGS sequence"/>
</dbReference>
<feature type="compositionally biased region" description="Polar residues" evidence="1">
    <location>
        <begin position="15"/>
        <end position="37"/>
    </location>
</feature>
<dbReference type="EMBL" id="KZ293731">
    <property type="protein sequence ID" value="PBK81348.1"/>
    <property type="molecule type" value="Genomic_DNA"/>
</dbReference>
<feature type="transmembrane region" description="Helical" evidence="2">
    <location>
        <begin position="469"/>
        <end position="489"/>
    </location>
</feature>
<evidence type="ECO:0008006" key="5">
    <source>
        <dbReference type="Google" id="ProtNLM"/>
    </source>
</evidence>
<keyword evidence="4" id="KW-1185">Reference proteome</keyword>
<gene>
    <name evidence="3" type="ORF">ARMGADRAFT_1020367</name>
</gene>
<feature type="region of interest" description="Disordered" evidence="1">
    <location>
        <begin position="13"/>
        <end position="69"/>
    </location>
</feature>
<evidence type="ECO:0000256" key="1">
    <source>
        <dbReference type="SAM" id="MobiDB-lite"/>
    </source>
</evidence>
<feature type="compositionally biased region" description="Basic and acidic residues" evidence="1">
    <location>
        <begin position="41"/>
        <end position="53"/>
    </location>
</feature>
<dbReference type="OMA" id="HILHEMQ"/>
<reference evidence="4" key="1">
    <citation type="journal article" date="2017" name="Nat. Ecol. Evol.">
        <title>Genome expansion and lineage-specific genetic innovations in the forest pathogenic fungi Armillaria.</title>
        <authorList>
            <person name="Sipos G."/>
            <person name="Prasanna A.N."/>
            <person name="Walter M.C."/>
            <person name="O'Connor E."/>
            <person name="Balint B."/>
            <person name="Krizsan K."/>
            <person name="Kiss B."/>
            <person name="Hess J."/>
            <person name="Varga T."/>
            <person name="Slot J."/>
            <person name="Riley R."/>
            <person name="Boka B."/>
            <person name="Rigling D."/>
            <person name="Barry K."/>
            <person name="Lee J."/>
            <person name="Mihaltcheva S."/>
            <person name="LaButti K."/>
            <person name="Lipzen A."/>
            <person name="Waldron R."/>
            <person name="Moloney N.M."/>
            <person name="Sperisen C."/>
            <person name="Kredics L."/>
            <person name="Vagvoelgyi C."/>
            <person name="Patrignani A."/>
            <person name="Fitzpatrick D."/>
            <person name="Nagy I."/>
            <person name="Doyle S."/>
            <person name="Anderson J.B."/>
            <person name="Grigoriev I.V."/>
            <person name="Gueldener U."/>
            <person name="Muensterkoetter M."/>
            <person name="Nagy L.G."/>
        </authorList>
    </citation>
    <scope>NUCLEOTIDE SEQUENCE [LARGE SCALE GENOMIC DNA]</scope>
    <source>
        <strain evidence="4">Ar21-2</strain>
    </source>
</reference>
<dbReference type="InParanoid" id="A0A2H3CSE6"/>
<accession>A0A2H3CSE6</accession>
<sequence>MQRMSQSLRFLGRGYTSSTTGNSQADSHFSYHHSSSLPAHEVLHRSGSSHDDLTGATPHSGSSEAGNSCIMSQPVSVVDPALPSTDAAITFGESEKSSPEEMSSEACSVIGELFYTIAPKEFKRYQRPDTVEDKFINYDIARLTVSLAREPPQPWTSYIDPEGARYFRREHNMFTIYTDAYLFDPEILQAVQRLIGQVDEHLIRHDITEVSFDTENVDLVLDVTLGKTKKICGYYFAYHTNRTVFWLDKFESSKRLWRNIKGVTSHDHILHEMQSQYWRHCALFSSPRCVSQIVIDELRDIILHAIGNSIVSTDCTVDYSIEQLRGMLQFLPAKSQETNDDSGPGVSRIAYLLMEDFAQNRFFHFYGEPAARLDRTTSIYDKNKVHKCSFLFHILNCLLFTAPCAHLRDIESILSDGILSQVVWRDFIKKICKDWADLTLYSTVLINVDVAFLSIQSVDTSPASMPLKVFIYLSVISSLGSIFFALLLLRHNNTRLNVSIEEAIKIMNSYQDSAYSLRYENIAIVYCLPFALLMWGILFFVAAFVTICLWNTTPMTLVLSSVAWVALGSLIIFYGWVSCTGARQRWLLSIQEFLYKLKNVWVLVN</sequence>